<comment type="subunit">
    <text evidence="2">Interacts transiently with the RNA polymerase catalytic core formed by RpoA, RpoB, RpoC and RpoZ (2 alpha, 1 beta, 1 beta' and 1 omega subunit) to form the RNA polymerase holoenzyme that can initiate transcription.</text>
</comment>
<sequence>MAKSGADRAREDVLRAAARFRPELLAHCYRMLGSAHDAEDAVQETLLRAWRHADAFEGRSSLRHWLYRIATRACLTALERRAGAPRLEPLPDLMLAGPDGGDPAAVALRRDGVRLALVVALRRLPPRQRAVLLLRDVLAWRASETAEALGVSVPAVNSALQRARERLGRLPDGGGEEGSAPLDPRRRELAERYARAFEEADAEALLGVVRADVGFAMPPEPLRLSGAAEVVAFLAERVLPGGPDRFRTVLVSANGGRPAVAGYLRREDGVHRPYAVSVLEVAKDGIAEVTAFRDPSLFPLFGLPPVPDGPAAGPSGAGPSEAA</sequence>
<dbReference type="GO" id="GO:0003677">
    <property type="term" value="F:DNA binding"/>
    <property type="evidence" value="ECO:0007669"/>
    <property type="project" value="InterPro"/>
</dbReference>
<evidence type="ECO:0000256" key="3">
    <source>
        <dbReference type="ARBA" id="ARBA00023015"/>
    </source>
</evidence>
<feature type="domain" description="RNA polymerase sigma-70 region 2" evidence="7">
    <location>
        <begin position="19"/>
        <end position="82"/>
    </location>
</feature>
<organism evidence="9 10">
    <name type="scientific">Mangrovactinospora gilvigrisea</name>
    <dbReference type="NCBI Taxonomy" id="1428644"/>
    <lineage>
        <taxon>Bacteria</taxon>
        <taxon>Bacillati</taxon>
        <taxon>Actinomycetota</taxon>
        <taxon>Actinomycetes</taxon>
        <taxon>Kitasatosporales</taxon>
        <taxon>Streptomycetaceae</taxon>
        <taxon>Mangrovactinospora</taxon>
    </lineage>
</organism>
<evidence type="ECO:0000256" key="1">
    <source>
        <dbReference type="ARBA" id="ARBA00010641"/>
    </source>
</evidence>
<evidence type="ECO:0000256" key="6">
    <source>
        <dbReference type="SAM" id="MobiDB-lite"/>
    </source>
</evidence>
<dbReference type="InterPro" id="IPR036388">
    <property type="entry name" value="WH-like_DNA-bd_sf"/>
</dbReference>
<evidence type="ECO:0008006" key="11">
    <source>
        <dbReference type="Google" id="ProtNLM"/>
    </source>
</evidence>
<keyword evidence="4" id="KW-0731">Sigma factor</keyword>
<evidence type="ECO:0000256" key="2">
    <source>
        <dbReference type="ARBA" id="ARBA00011344"/>
    </source>
</evidence>
<dbReference type="Gene3D" id="1.10.1740.10">
    <property type="match status" value="1"/>
</dbReference>
<evidence type="ECO:0000259" key="7">
    <source>
        <dbReference type="Pfam" id="PF04542"/>
    </source>
</evidence>
<dbReference type="Gene3D" id="1.10.10.10">
    <property type="entry name" value="Winged helix-like DNA-binding domain superfamily/Winged helix DNA-binding domain"/>
    <property type="match status" value="1"/>
</dbReference>
<comment type="similarity">
    <text evidence="1">Belongs to the sigma-70 factor family. ECF subfamily.</text>
</comment>
<dbReference type="Proteomes" id="UP000243342">
    <property type="component" value="Unassembled WGS sequence"/>
</dbReference>
<evidence type="ECO:0000313" key="9">
    <source>
        <dbReference type="EMBL" id="OIV38915.1"/>
    </source>
</evidence>
<keyword evidence="3" id="KW-0805">Transcription regulation</keyword>
<dbReference type="Pfam" id="PF08281">
    <property type="entry name" value="Sigma70_r4_2"/>
    <property type="match status" value="1"/>
</dbReference>
<keyword evidence="10" id="KW-1185">Reference proteome</keyword>
<dbReference type="SUPFAM" id="SSF54427">
    <property type="entry name" value="NTF2-like"/>
    <property type="match status" value="1"/>
</dbReference>
<evidence type="ECO:0000256" key="4">
    <source>
        <dbReference type="ARBA" id="ARBA00023082"/>
    </source>
</evidence>
<dbReference type="GO" id="GO:0006352">
    <property type="term" value="P:DNA-templated transcription initiation"/>
    <property type="evidence" value="ECO:0007669"/>
    <property type="project" value="InterPro"/>
</dbReference>
<dbReference type="InterPro" id="IPR039425">
    <property type="entry name" value="RNA_pol_sigma-70-like"/>
</dbReference>
<dbReference type="InterPro" id="IPR014284">
    <property type="entry name" value="RNA_pol_sigma-70_dom"/>
</dbReference>
<dbReference type="InterPro" id="IPR013249">
    <property type="entry name" value="RNA_pol_sigma70_r4_t2"/>
</dbReference>
<dbReference type="SUPFAM" id="SSF88659">
    <property type="entry name" value="Sigma3 and sigma4 domains of RNA polymerase sigma factors"/>
    <property type="match status" value="1"/>
</dbReference>
<dbReference type="InterPro" id="IPR013324">
    <property type="entry name" value="RNA_pol_sigma_r3/r4-like"/>
</dbReference>
<dbReference type="InterPro" id="IPR013325">
    <property type="entry name" value="RNA_pol_sigma_r2"/>
</dbReference>
<proteinExistence type="inferred from homology"/>
<dbReference type="PANTHER" id="PTHR43133">
    <property type="entry name" value="RNA POLYMERASE ECF-TYPE SIGMA FACTO"/>
    <property type="match status" value="1"/>
</dbReference>
<dbReference type="PANTHER" id="PTHR43133:SF65">
    <property type="entry name" value="ECF RNA POLYMERASE SIGMA FACTOR SIGG"/>
    <property type="match status" value="1"/>
</dbReference>
<feature type="region of interest" description="Disordered" evidence="6">
    <location>
        <begin position="166"/>
        <end position="185"/>
    </location>
</feature>
<keyword evidence="5" id="KW-0804">Transcription</keyword>
<dbReference type="InterPro" id="IPR007627">
    <property type="entry name" value="RNA_pol_sigma70_r2"/>
</dbReference>
<evidence type="ECO:0000313" key="10">
    <source>
        <dbReference type="Proteomes" id="UP000243342"/>
    </source>
</evidence>
<evidence type="ECO:0000256" key="5">
    <source>
        <dbReference type="ARBA" id="ARBA00023163"/>
    </source>
</evidence>
<protein>
    <recommendedName>
        <fullName evidence="11">RNA polymerase subunit sigma-70</fullName>
    </recommendedName>
</protein>
<evidence type="ECO:0000259" key="8">
    <source>
        <dbReference type="Pfam" id="PF08281"/>
    </source>
</evidence>
<dbReference type="CDD" id="cd06171">
    <property type="entry name" value="Sigma70_r4"/>
    <property type="match status" value="1"/>
</dbReference>
<dbReference type="GO" id="GO:0016987">
    <property type="term" value="F:sigma factor activity"/>
    <property type="evidence" value="ECO:0007669"/>
    <property type="project" value="UniProtKB-KW"/>
</dbReference>
<dbReference type="Pfam" id="PF04542">
    <property type="entry name" value="Sigma70_r2"/>
    <property type="match status" value="1"/>
</dbReference>
<feature type="domain" description="RNA polymerase sigma factor 70 region 4 type 2" evidence="8">
    <location>
        <begin position="115"/>
        <end position="167"/>
    </location>
</feature>
<dbReference type="AlphaFoldDB" id="A0A1J7BJQ4"/>
<dbReference type="EMBL" id="MLCF01000010">
    <property type="protein sequence ID" value="OIV38915.1"/>
    <property type="molecule type" value="Genomic_DNA"/>
</dbReference>
<gene>
    <name evidence="9" type="ORF">BIV57_03275</name>
</gene>
<dbReference type="Gene3D" id="3.10.450.50">
    <property type="match status" value="1"/>
</dbReference>
<reference evidence="9 10" key="1">
    <citation type="submission" date="2016-10" db="EMBL/GenBank/DDBJ databases">
        <title>Genome sequence of Streptomyces gilvigriseus MUSC 26.</title>
        <authorList>
            <person name="Lee L.-H."/>
            <person name="Ser H.-L."/>
        </authorList>
    </citation>
    <scope>NUCLEOTIDE SEQUENCE [LARGE SCALE GENOMIC DNA]</scope>
    <source>
        <strain evidence="9 10">MUSC 26</strain>
    </source>
</reference>
<dbReference type="STRING" id="1428644.BIV57_03275"/>
<dbReference type="SUPFAM" id="SSF88946">
    <property type="entry name" value="Sigma2 domain of RNA polymerase sigma factors"/>
    <property type="match status" value="1"/>
</dbReference>
<dbReference type="NCBIfam" id="TIGR02937">
    <property type="entry name" value="sigma70-ECF"/>
    <property type="match status" value="1"/>
</dbReference>
<accession>A0A1J7BJQ4</accession>
<name>A0A1J7BJQ4_9ACTN</name>
<dbReference type="InterPro" id="IPR032710">
    <property type="entry name" value="NTF2-like_dom_sf"/>
</dbReference>
<comment type="caution">
    <text evidence="9">The sequence shown here is derived from an EMBL/GenBank/DDBJ whole genome shotgun (WGS) entry which is preliminary data.</text>
</comment>